<sequence>INFTFRLTLSRRLSSPTLSEIYIQYTNIKHTYRYVFLLC</sequence>
<organism evidence="1">
    <name type="scientific">Zea mays</name>
    <name type="common">Maize</name>
    <dbReference type="NCBI Taxonomy" id="4577"/>
    <lineage>
        <taxon>Eukaryota</taxon>
        <taxon>Viridiplantae</taxon>
        <taxon>Streptophyta</taxon>
        <taxon>Embryophyta</taxon>
        <taxon>Tracheophyta</taxon>
        <taxon>Spermatophyta</taxon>
        <taxon>Magnoliopsida</taxon>
        <taxon>Liliopsida</taxon>
        <taxon>Poales</taxon>
        <taxon>Poaceae</taxon>
        <taxon>PACMAD clade</taxon>
        <taxon>Panicoideae</taxon>
        <taxon>Andropogonodae</taxon>
        <taxon>Andropogoneae</taxon>
        <taxon>Tripsacinae</taxon>
        <taxon>Zea</taxon>
    </lineage>
</organism>
<protein>
    <submittedName>
        <fullName evidence="1">Uncharacterized protein</fullName>
    </submittedName>
</protein>
<evidence type="ECO:0000313" key="1">
    <source>
        <dbReference type="EMBL" id="PWZ11383.1"/>
    </source>
</evidence>
<comment type="caution">
    <text evidence="1">The sequence shown here is derived from an EMBL/GenBank/DDBJ whole genome shotgun (WGS) entry which is preliminary data.</text>
</comment>
<dbReference type="EMBL" id="NCVQ01000009">
    <property type="protein sequence ID" value="PWZ11383.1"/>
    <property type="molecule type" value="Genomic_DNA"/>
</dbReference>
<feature type="non-terminal residue" evidence="1">
    <location>
        <position position="1"/>
    </location>
</feature>
<proteinExistence type="predicted"/>
<dbReference type="Proteomes" id="UP000251960">
    <property type="component" value="Chromosome 8"/>
</dbReference>
<accession>A0A3L6DTF1</accession>
<dbReference type="AlphaFoldDB" id="A0A3L6DTF1"/>
<gene>
    <name evidence="1" type="ORF">Zm00014a_020789</name>
</gene>
<name>A0A3L6DTF1_MAIZE</name>
<reference evidence="1" key="1">
    <citation type="journal article" date="2018" name="Nat. Genet.">
        <title>Extensive intraspecific gene order and gene structural variations between Mo17 and other maize genomes.</title>
        <authorList>
            <person name="Sun S."/>
            <person name="Zhou Y."/>
            <person name="Chen J."/>
            <person name="Shi J."/>
            <person name="Zhao H."/>
            <person name="Zhao H."/>
            <person name="Song W."/>
            <person name="Zhang M."/>
            <person name="Cui Y."/>
            <person name="Dong X."/>
            <person name="Liu H."/>
            <person name="Ma X."/>
            <person name="Jiao Y."/>
            <person name="Wang B."/>
            <person name="Wei X."/>
            <person name="Stein J.C."/>
            <person name="Glaubitz J.C."/>
            <person name="Lu F."/>
            <person name="Yu G."/>
            <person name="Liang C."/>
            <person name="Fengler K."/>
            <person name="Li B."/>
            <person name="Rafalski A."/>
            <person name="Schnable P.S."/>
            <person name="Ware D.H."/>
            <person name="Buckler E.S."/>
            <person name="Lai J."/>
        </authorList>
    </citation>
    <scope>NUCLEOTIDE SEQUENCE [LARGE SCALE GENOMIC DNA]</scope>
    <source>
        <tissue evidence="1">Seedling</tissue>
    </source>
</reference>